<dbReference type="PROSITE" id="PS51192">
    <property type="entry name" value="HELICASE_ATP_BIND_1"/>
    <property type="match status" value="1"/>
</dbReference>
<dbReference type="InterPro" id="IPR007502">
    <property type="entry name" value="Helicase-assoc_dom"/>
</dbReference>
<evidence type="ECO:0000313" key="7">
    <source>
        <dbReference type="EMBL" id="PCJ39948.1"/>
    </source>
</evidence>
<dbReference type="EMBL" id="NVWI01000011">
    <property type="protein sequence ID" value="PCJ39948.1"/>
    <property type="molecule type" value="Genomic_DNA"/>
</dbReference>
<dbReference type="SMART" id="SM00847">
    <property type="entry name" value="HA2"/>
    <property type="match status" value="1"/>
</dbReference>
<dbReference type="Proteomes" id="UP000228987">
    <property type="component" value="Unassembled WGS sequence"/>
</dbReference>
<comment type="caution">
    <text evidence="7">The sequence shown here is derived from an EMBL/GenBank/DDBJ whole genome shotgun (WGS) entry which is preliminary data.</text>
</comment>
<sequence>MPINFPIRYPQELPLSQKVSEIKQAIEHNQVIIVGGETGSGKTTQLPKICLDMGRGQQGLIGHTQPRRLAARSVCQRIADELQVDVGKEVGYQVRFNNLSSDLTCIKLMTDGILLAEIQQDALLKQYDTIIIDEAHERSLNIDFLLGYLKKLLPKRPDLKLIITSATIDLNKFSAHFNQAPIIEVSGRTYPVDIVYRPQIEVEDKDLADNIVTAINELSAMEGKQGGEKKNKQGDVLIFLSGEREIRDVAQALRKEKLKHTEILPLYARLSNKEQNRVFQSHVGRRIILSTNVAETSITVPGITSVIDPGTARLSRYSVRSKIQRLPIEAISQASANQRAGRCGRTSPGICFRLYSEDDFLQRPEFTDTEITRTNLASVILQMLNMGLGDIDNFPFLDKPEAKAVNDGFKVLQELGAVNAEGKLGKTGKIMAALPVDPRYARMLLEASTRACLTEVLIIVSAVSVQDPRERPLDKQQAADEKHRLFQHPQSDFLSFLKLWQLFETERQQLTQNQLRKYCQRHFLSYLRMREWREIHRQLHLQCRKLGLKENAEPADEDNIHQSILRGLIVQVARHYDELEYQGTRNRKFYIFPGSSLFKKKSKWILAAELVETSKLYARLNCQIKPEWIEAAAGSLLNHEYFEPHWEKRRGQVMAFEKVSLYGLTLVEKRKVAFSKIDPVVSRELFIRNALIALDLRTRADFYQHNRLLIEKLSELEDKTRRRDILVDEEALFEFYDRLLPEHIYSTRNLEHWYNNLNKQQKAGLFLTEQDLLSEHSPEFDINEFPDQLNTPSMALNLDYEFAPGKVSDGVSVDVPVSALKQLKEEDLDWLVPGMLREKCIALAKALPKPLRKLLVPIPDLIEQILPALKSEATGNLRYMLAQKITAKTGVRLDPQHWLNYKLDEHLQMQIRVLDETGNVLGSGRDLAVLQEQFADEIQRNIQRYSENSIERSAITLWDFGELEETHEIHHGGIKLLTFPALVDEADSVSLTLCDNLPLAKQETLWGIVRLLMLKSSQQVKYLKKLLLNDRQKNLLLSHLGPKDEILQQLIRAAYRNCFLNEESLPRTEGDFNDVYEKNRGELLSIAEKLETRLYEVLQHYHQIKKLLKAVSDIQHQSVYSDIETQLEELLHADFISDTPKASFKEIPRYLRAIEERLKKYPRQIEKDKEWTEVLQYYYSLYSQHYDFLVKQNMVSLELDKFRWLIEEYRVSLFAQSMGTREPVSEKRLKKFWQEKILNTNI</sequence>
<dbReference type="Gene3D" id="1.20.120.1080">
    <property type="match status" value="1"/>
</dbReference>
<dbReference type="FunFam" id="3.40.50.300:FF:001922">
    <property type="entry name" value="DEAH (Asp-Glu-Ala-His) box polypeptide 29"/>
    <property type="match status" value="1"/>
</dbReference>
<dbReference type="InterPro" id="IPR011709">
    <property type="entry name" value="DEAD-box_helicase_OB_fold"/>
</dbReference>
<dbReference type="GO" id="GO:0005524">
    <property type="term" value="F:ATP binding"/>
    <property type="evidence" value="ECO:0007669"/>
    <property type="project" value="UniProtKB-KW"/>
</dbReference>
<dbReference type="InterPro" id="IPR001650">
    <property type="entry name" value="Helicase_C-like"/>
</dbReference>
<dbReference type="NCBIfam" id="NF008348">
    <property type="entry name" value="PRK11131.1"/>
    <property type="match status" value="1"/>
</dbReference>
<dbReference type="InterPro" id="IPR011545">
    <property type="entry name" value="DEAD/DEAH_box_helicase_dom"/>
</dbReference>
<feature type="domain" description="Helicase C-terminal" evidence="6">
    <location>
        <begin position="206"/>
        <end position="387"/>
    </location>
</feature>
<dbReference type="PANTHER" id="PTHR18934">
    <property type="entry name" value="ATP-DEPENDENT RNA HELICASE"/>
    <property type="match status" value="1"/>
</dbReference>
<dbReference type="FunFam" id="1.20.120.1080:FF:000005">
    <property type="entry name" value="ATP-dependent helicase HrpA"/>
    <property type="match status" value="1"/>
</dbReference>
<dbReference type="Gene3D" id="3.40.50.300">
    <property type="entry name" value="P-loop containing nucleotide triphosphate hydrolases"/>
    <property type="match status" value="2"/>
</dbReference>
<dbReference type="SMART" id="SM00487">
    <property type="entry name" value="DEXDc"/>
    <property type="match status" value="1"/>
</dbReference>
<dbReference type="InterPro" id="IPR010222">
    <property type="entry name" value="RNA_helicase_HrpA"/>
</dbReference>
<protein>
    <submittedName>
        <fullName evidence="7">ATP-dependent RNA helicase HrpA</fullName>
    </submittedName>
</protein>
<dbReference type="Pfam" id="PF07717">
    <property type="entry name" value="OB_NTP_bind"/>
    <property type="match status" value="1"/>
</dbReference>
<evidence type="ECO:0000313" key="8">
    <source>
        <dbReference type="Proteomes" id="UP000228987"/>
    </source>
</evidence>
<keyword evidence="4" id="KW-0067">ATP-binding</keyword>
<dbReference type="PROSITE" id="PS51194">
    <property type="entry name" value="HELICASE_CTER"/>
    <property type="match status" value="1"/>
</dbReference>
<proteinExistence type="predicted"/>
<dbReference type="Pfam" id="PF21010">
    <property type="entry name" value="HA2_C"/>
    <property type="match status" value="1"/>
</dbReference>
<dbReference type="PANTHER" id="PTHR18934:SF99">
    <property type="entry name" value="ATP-DEPENDENT RNA HELICASE DHX37-RELATED"/>
    <property type="match status" value="1"/>
</dbReference>
<dbReference type="Pfam" id="PF00270">
    <property type="entry name" value="DEAD"/>
    <property type="match status" value="1"/>
</dbReference>
<evidence type="ECO:0000259" key="6">
    <source>
        <dbReference type="PROSITE" id="PS51194"/>
    </source>
</evidence>
<feature type="domain" description="Helicase ATP-binding" evidence="5">
    <location>
        <begin position="23"/>
        <end position="186"/>
    </location>
</feature>
<dbReference type="NCBIfam" id="TIGR01967">
    <property type="entry name" value="DEAH_box_HrpA"/>
    <property type="match status" value="1"/>
</dbReference>
<dbReference type="GO" id="GO:0016787">
    <property type="term" value="F:hydrolase activity"/>
    <property type="evidence" value="ECO:0007669"/>
    <property type="project" value="UniProtKB-KW"/>
</dbReference>
<gene>
    <name evidence="7" type="primary">hrpA</name>
    <name evidence="7" type="ORF">COA71_12280</name>
</gene>
<dbReference type="SMART" id="SM00490">
    <property type="entry name" value="HELICc"/>
    <property type="match status" value="1"/>
</dbReference>
<evidence type="ECO:0000256" key="4">
    <source>
        <dbReference type="ARBA" id="ARBA00022840"/>
    </source>
</evidence>
<dbReference type="GO" id="GO:0003724">
    <property type="term" value="F:RNA helicase activity"/>
    <property type="evidence" value="ECO:0007669"/>
    <property type="project" value="InterPro"/>
</dbReference>
<keyword evidence="2" id="KW-0378">Hydrolase</keyword>
<dbReference type="CDD" id="cd18791">
    <property type="entry name" value="SF2_C_RHA"/>
    <property type="match status" value="1"/>
</dbReference>
<dbReference type="SMART" id="SM00382">
    <property type="entry name" value="AAA"/>
    <property type="match status" value="1"/>
</dbReference>
<dbReference type="InterPro" id="IPR024590">
    <property type="entry name" value="HrpA_C"/>
</dbReference>
<dbReference type="GO" id="GO:0003723">
    <property type="term" value="F:RNA binding"/>
    <property type="evidence" value="ECO:0007669"/>
    <property type="project" value="TreeGrafter"/>
</dbReference>
<dbReference type="InterPro" id="IPR014001">
    <property type="entry name" value="Helicase_ATP-bd"/>
</dbReference>
<dbReference type="Pfam" id="PF11898">
    <property type="entry name" value="DUF3418"/>
    <property type="match status" value="1"/>
</dbReference>
<evidence type="ECO:0000256" key="2">
    <source>
        <dbReference type="ARBA" id="ARBA00022801"/>
    </source>
</evidence>
<dbReference type="SUPFAM" id="SSF52540">
    <property type="entry name" value="P-loop containing nucleoside triphosphate hydrolases"/>
    <property type="match status" value="1"/>
</dbReference>
<evidence type="ECO:0000256" key="1">
    <source>
        <dbReference type="ARBA" id="ARBA00022741"/>
    </source>
</evidence>
<keyword evidence="1" id="KW-0547">Nucleotide-binding</keyword>
<reference evidence="8" key="1">
    <citation type="submission" date="2017-08" db="EMBL/GenBank/DDBJ databases">
        <title>A dynamic microbial community with high functional redundancy inhabits the cold, oxic subseafloor aquifer.</title>
        <authorList>
            <person name="Tully B.J."/>
            <person name="Wheat C.G."/>
            <person name="Glazer B.T."/>
            <person name="Huber J.A."/>
        </authorList>
    </citation>
    <scope>NUCLEOTIDE SEQUENCE [LARGE SCALE GENOMIC DNA]</scope>
</reference>
<dbReference type="InterPro" id="IPR027417">
    <property type="entry name" value="P-loop_NTPase"/>
</dbReference>
<name>A0A2A5C902_9GAMM</name>
<dbReference type="InterPro" id="IPR003593">
    <property type="entry name" value="AAA+_ATPase"/>
</dbReference>
<accession>A0A2A5C902</accession>
<evidence type="ECO:0000259" key="5">
    <source>
        <dbReference type="PROSITE" id="PS51192"/>
    </source>
</evidence>
<organism evidence="7 8">
    <name type="scientific">SAR86 cluster bacterium</name>
    <dbReference type="NCBI Taxonomy" id="2030880"/>
    <lineage>
        <taxon>Bacteria</taxon>
        <taxon>Pseudomonadati</taxon>
        <taxon>Pseudomonadota</taxon>
        <taxon>Gammaproteobacteria</taxon>
        <taxon>SAR86 cluster</taxon>
    </lineage>
</organism>
<evidence type="ECO:0000256" key="3">
    <source>
        <dbReference type="ARBA" id="ARBA00022806"/>
    </source>
</evidence>
<dbReference type="AlphaFoldDB" id="A0A2A5C902"/>
<dbReference type="Pfam" id="PF00271">
    <property type="entry name" value="Helicase_C"/>
    <property type="match status" value="1"/>
</dbReference>
<keyword evidence="3 7" id="KW-0347">Helicase</keyword>